<feature type="domain" description="AMP-dependent ligase C-terminal" evidence="2">
    <location>
        <begin position="336"/>
        <end position="429"/>
    </location>
</feature>
<dbReference type="PANTHER" id="PTHR43845">
    <property type="entry name" value="BLR5969 PROTEIN"/>
    <property type="match status" value="1"/>
</dbReference>
<sequence length="433" mass="48523">MDGMERETNGREALRQLQLERLQMTLNRAYLNVDFYRARMDSLGMVPEDVETEEDLRRFPFTTSEDLADHYPYGLFAVPLKSVVRLKIATSRDGRPIVVGFTRRDVTLWQSLMARLFRRLGITDRDIVQVAFNYSLFPGAFTFNHAAEAIGATLAPSATVSARLQLQIMRDFRSTVLATTPSFALHLMDTLEADAYGGRERHELNLNLMILGPDPTPERLKQRIRSTLGIPVYGLYGVSEMVEPGLAGECPQQNGFHAAEDHFLLEVVNPATGLPVEAGEEGELVVTTLSAEAYPLIRYRTGDVVRRDPGPCPCGQATLRLSPVIRRTDNRVSVRGIPIYPERVGKILQAVDPLIADYRLVVGTRYGLGDTLEVLICRRGGSGQAHETRGNRLEEIRSRLRRELGLGVRVQEVSADRMPQEGLTFKTVFREKV</sequence>
<dbReference type="GO" id="GO:0016874">
    <property type="term" value="F:ligase activity"/>
    <property type="evidence" value="ECO:0007669"/>
    <property type="project" value="UniProtKB-KW"/>
</dbReference>
<dbReference type="RefSeq" id="WP_073035999.1">
    <property type="nucleotide sequence ID" value="NZ_FQVB01000003.1"/>
</dbReference>
<dbReference type="OrthoDB" id="580775at2"/>
<evidence type="ECO:0000259" key="2">
    <source>
        <dbReference type="Pfam" id="PF14535"/>
    </source>
</evidence>
<dbReference type="Pfam" id="PF14535">
    <property type="entry name" value="AMP-binding_C_2"/>
    <property type="match status" value="1"/>
</dbReference>
<dbReference type="InterPro" id="IPR042099">
    <property type="entry name" value="ANL_N_sf"/>
</dbReference>
<keyword evidence="3" id="KW-0436">Ligase</keyword>
<keyword evidence="4" id="KW-1185">Reference proteome</keyword>
<evidence type="ECO:0000313" key="4">
    <source>
        <dbReference type="Proteomes" id="UP000184076"/>
    </source>
</evidence>
<dbReference type="EMBL" id="FQVB01000003">
    <property type="protein sequence ID" value="SHE33980.1"/>
    <property type="molecule type" value="Genomic_DNA"/>
</dbReference>
<dbReference type="Gene3D" id="3.30.300.30">
    <property type="match status" value="1"/>
</dbReference>
<reference evidence="4" key="1">
    <citation type="submission" date="2016-11" db="EMBL/GenBank/DDBJ databases">
        <authorList>
            <person name="Varghese N."/>
            <person name="Submissions S."/>
        </authorList>
    </citation>
    <scope>NUCLEOTIDE SEQUENCE [LARGE SCALE GENOMIC DNA]</scope>
    <source>
        <strain evidence="4">DSM 9756</strain>
    </source>
</reference>
<dbReference type="STRING" id="1121391.SAMN02745206_00149"/>
<dbReference type="Proteomes" id="UP000184076">
    <property type="component" value="Unassembled WGS sequence"/>
</dbReference>
<dbReference type="InterPro" id="IPR028154">
    <property type="entry name" value="AMP-dep_Lig_C"/>
</dbReference>
<evidence type="ECO:0000259" key="1">
    <source>
        <dbReference type="Pfam" id="PF00501"/>
    </source>
</evidence>
<dbReference type="InterPro" id="IPR045851">
    <property type="entry name" value="AMP-bd_C_sf"/>
</dbReference>
<name>A0A1M4SP26_9BACT</name>
<protein>
    <submittedName>
        <fullName evidence="3">Phenylacetate-CoA ligase</fullName>
    </submittedName>
</protein>
<feature type="domain" description="AMP-dependent synthetase/ligase" evidence="1">
    <location>
        <begin position="147"/>
        <end position="287"/>
    </location>
</feature>
<accession>A0A1M4SP26</accession>
<dbReference type="Gene3D" id="3.40.50.12780">
    <property type="entry name" value="N-terminal domain of ligase-like"/>
    <property type="match status" value="1"/>
</dbReference>
<proteinExistence type="predicted"/>
<dbReference type="InterPro" id="IPR000873">
    <property type="entry name" value="AMP-dep_synth/lig_dom"/>
</dbReference>
<dbReference type="Pfam" id="PF00501">
    <property type="entry name" value="AMP-binding"/>
    <property type="match status" value="1"/>
</dbReference>
<organism evidence="3 4">
    <name type="scientific">Desulfacinum infernum DSM 9756</name>
    <dbReference type="NCBI Taxonomy" id="1121391"/>
    <lineage>
        <taxon>Bacteria</taxon>
        <taxon>Pseudomonadati</taxon>
        <taxon>Thermodesulfobacteriota</taxon>
        <taxon>Syntrophobacteria</taxon>
        <taxon>Syntrophobacterales</taxon>
        <taxon>Syntrophobacteraceae</taxon>
        <taxon>Desulfacinum</taxon>
    </lineage>
</organism>
<evidence type="ECO:0000313" key="3">
    <source>
        <dbReference type="EMBL" id="SHE33980.1"/>
    </source>
</evidence>
<gene>
    <name evidence="3" type="ORF">SAMN02745206_00149</name>
</gene>
<dbReference type="PANTHER" id="PTHR43845:SF1">
    <property type="entry name" value="BLR5969 PROTEIN"/>
    <property type="match status" value="1"/>
</dbReference>
<dbReference type="SUPFAM" id="SSF56801">
    <property type="entry name" value="Acetyl-CoA synthetase-like"/>
    <property type="match status" value="1"/>
</dbReference>
<dbReference type="AlphaFoldDB" id="A0A1M4SP26"/>